<evidence type="ECO:0000313" key="3">
    <source>
        <dbReference type="Proteomes" id="UP000640333"/>
    </source>
</evidence>
<keyword evidence="1" id="KW-1133">Transmembrane helix</keyword>
<keyword evidence="1" id="KW-0812">Transmembrane</keyword>
<dbReference type="AlphaFoldDB" id="A0A8J7JYX3"/>
<keyword evidence="1" id="KW-0472">Membrane</keyword>
<keyword evidence="3" id="KW-1185">Reference proteome</keyword>
<protein>
    <submittedName>
        <fullName evidence="2">SirB2 family protein</fullName>
    </submittedName>
</protein>
<name>A0A8J7JYX3_9GAMM</name>
<accession>A0A8J7JYX3</accession>
<sequence>MSYLAIKHIHVTAVILSLTFFLFRGWCMMQKPRLLSKRWMRIGPDIVDTVLLVSAGTLAFKLQQYPFVDSWLTAKVLGLLVYIVLGSIALRRGRTRAIRIAALTGAICTAGYIVAVALTHHPEPWLIL</sequence>
<dbReference type="InterPro" id="IPR007360">
    <property type="entry name" value="SirB"/>
</dbReference>
<dbReference type="PANTHER" id="PTHR39594:SF1">
    <property type="entry name" value="PROTEIN YCHQ"/>
    <property type="match status" value="1"/>
</dbReference>
<dbReference type="Proteomes" id="UP000640333">
    <property type="component" value="Unassembled WGS sequence"/>
</dbReference>
<reference evidence="2" key="1">
    <citation type="submission" date="2020-10" db="EMBL/GenBank/DDBJ databases">
        <title>Bacterium isolated from coastal waters sediment.</title>
        <authorList>
            <person name="Chen R.-J."/>
            <person name="Lu D.-C."/>
            <person name="Zhu K.-L."/>
            <person name="Du Z.-J."/>
        </authorList>
    </citation>
    <scope>NUCLEOTIDE SEQUENCE</scope>
    <source>
        <strain evidence="2">N1Y112</strain>
    </source>
</reference>
<feature type="transmembrane region" description="Helical" evidence="1">
    <location>
        <begin position="39"/>
        <end position="60"/>
    </location>
</feature>
<dbReference type="RefSeq" id="WP_193952527.1">
    <property type="nucleotide sequence ID" value="NZ_JADEYS010000005.1"/>
</dbReference>
<dbReference type="Pfam" id="PF04247">
    <property type="entry name" value="SirB"/>
    <property type="match status" value="1"/>
</dbReference>
<feature type="transmembrane region" description="Helical" evidence="1">
    <location>
        <begin position="72"/>
        <end position="90"/>
    </location>
</feature>
<comment type="caution">
    <text evidence="2">The sequence shown here is derived from an EMBL/GenBank/DDBJ whole genome shotgun (WGS) entry which is preliminary data.</text>
</comment>
<evidence type="ECO:0000256" key="1">
    <source>
        <dbReference type="SAM" id="Phobius"/>
    </source>
</evidence>
<feature type="transmembrane region" description="Helical" evidence="1">
    <location>
        <begin position="6"/>
        <end position="27"/>
    </location>
</feature>
<dbReference type="PANTHER" id="PTHR39594">
    <property type="entry name" value="PROTEIN YCHQ"/>
    <property type="match status" value="1"/>
</dbReference>
<dbReference type="GO" id="GO:0005886">
    <property type="term" value="C:plasma membrane"/>
    <property type="evidence" value="ECO:0007669"/>
    <property type="project" value="TreeGrafter"/>
</dbReference>
<gene>
    <name evidence="2" type="ORF">IOQ59_06835</name>
</gene>
<proteinExistence type="predicted"/>
<dbReference type="EMBL" id="JADEYS010000005">
    <property type="protein sequence ID" value="MBE9396974.1"/>
    <property type="molecule type" value="Genomic_DNA"/>
</dbReference>
<organism evidence="2 3">
    <name type="scientific">Pontibacterium sinense</name>
    <dbReference type="NCBI Taxonomy" id="2781979"/>
    <lineage>
        <taxon>Bacteria</taxon>
        <taxon>Pseudomonadati</taxon>
        <taxon>Pseudomonadota</taxon>
        <taxon>Gammaproteobacteria</taxon>
        <taxon>Oceanospirillales</taxon>
        <taxon>Oceanospirillaceae</taxon>
        <taxon>Pontibacterium</taxon>
    </lineage>
</organism>
<evidence type="ECO:0000313" key="2">
    <source>
        <dbReference type="EMBL" id="MBE9396974.1"/>
    </source>
</evidence>
<dbReference type="PIRSF" id="PIRSF005610">
    <property type="entry name" value="SirB"/>
    <property type="match status" value="1"/>
</dbReference>
<feature type="transmembrane region" description="Helical" evidence="1">
    <location>
        <begin position="97"/>
        <end position="118"/>
    </location>
</feature>